<evidence type="ECO:0000256" key="3">
    <source>
        <dbReference type="ARBA" id="ARBA00022475"/>
    </source>
</evidence>
<dbReference type="STRING" id="1125712.HMPREF1316_2168"/>
<keyword evidence="5 7" id="KW-1133">Transmembrane helix</keyword>
<proteinExistence type="predicted"/>
<protein>
    <submittedName>
        <fullName evidence="8">Transporter, dicarboxylate/amino acid:cation Na+/H+ symporter family protein</fullName>
    </submittedName>
</protein>
<reference evidence="8 9" key="1">
    <citation type="submission" date="2013-08" db="EMBL/GenBank/DDBJ databases">
        <authorList>
            <person name="Durkin A.S."/>
            <person name="Haft D.R."/>
            <person name="McCorrison J."/>
            <person name="Torralba M."/>
            <person name="Gillis M."/>
            <person name="Haft D.H."/>
            <person name="Methe B."/>
            <person name="Sutton G."/>
            <person name="Nelson K.E."/>
        </authorList>
    </citation>
    <scope>NUCLEOTIDE SEQUENCE [LARGE SCALE GENOMIC DNA]</scope>
    <source>
        <strain evidence="8 9">F0195</strain>
    </source>
</reference>
<evidence type="ECO:0000256" key="2">
    <source>
        <dbReference type="ARBA" id="ARBA00022448"/>
    </source>
</evidence>
<feature type="transmembrane region" description="Helical" evidence="7">
    <location>
        <begin position="144"/>
        <end position="164"/>
    </location>
</feature>
<feature type="transmembrane region" description="Helical" evidence="7">
    <location>
        <begin position="192"/>
        <end position="210"/>
    </location>
</feature>
<name>U2V4E4_9ACTN</name>
<feature type="transmembrane region" description="Helical" evidence="7">
    <location>
        <begin position="12"/>
        <end position="30"/>
    </location>
</feature>
<keyword evidence="2" id="KW-0813">Transport</keyword>
<dbReference type="Proteomes" id="UP000016638">
    <property type="component" value="Unassembled WGS sequence"/>
</dbReference>
<dbReference type="GO" id="GO:0015293">
    <property type="term" value="F:symporter activity"/>
    <property type="evidence" value="ECO:0007669"/>
    <property type="project" value="UniProtKB-KW"/>
</dbReference>
<feature type="transmembrane region" description="Helical" evidence="7">
    <location>
        <begin position="303"/>
        <end position="320"/>
    </location>
</feature>
<evidence type="ECO:0000256" key="7">
    <source>
        <dbReference type="SAM" id="Phobius"/>
    </source>
</evidence>
<keyword evidence="3" id="KW-1003">Cell membrane</keyword>
<accession>U2V4E4</accession>
<evidence type="ECO:0000256" key="4">
    <source>
        <dbReference type="ARBA" id="ARBA00022692"/>
    </source>
</evidence>
<dbReference type="PANTHER" id="PTHR42865">
    <property type="entry name" value="PROTON/GLUTAMATE-ASPARTATE SYMPORTER"/>
    <property type="match status" value="1"/>
</dbReference>
<dbReference type="Gene3D" id="1.10.3860.10">
    <property type="entry name" value="Sodium:dicarboxylate symporter"/>
    <property type="match status" value="1"/>
</dbReference>
<dbReference type="PANTHER" id="PTHR42865:SF7">
    <property type="entry name" value="PROTON_GLUTAMATE-ASPARTATE SYMPORTER"/>
    <property type="match status" value="1"/>
</dbReference>
<evidence type="ECO:0000256" key="5">
    <source>
        <dbReference type="ARBA" id="ARBA00022989"/>
    </source>
</evidence>
<dbReference type="PRINTS" id="PR00173">
    <property type="entry name" value="EDTRNSPORT"/>
</dbReference>
<dbReference type="EMBL" id="AWEZ01000016">
    <property type="protein sequence ID" value="ERL10222.1"/>
    <property type="molecule type" value="Genomic_DNA"/>
</dbReference>
<organism evidence="8 9">
    <name type="scientific">Olsenella profusa F0195</name>
    <dbReference type="NCBI Taxonomy" id="1125712"/>
    <lineage>
        <taxon>Bacteria</taxon>
        <taxon>Bacillati</taxon>
        <taxon>Actinomycetota</taxon>
        <taxon>Coriobacteriia</taxon>
        <taxon>Coriobacteriales</taxon>
        <taxon>Atopobiaceae</taxon>
        <taxon>Olsenella</taxon>
    </lineage>
</organism>
<gene>
    <name evidence="8" type="ORF">HMPREF1316_2168</name>
</gene>
<dbReference type="GO" id="GO:0005886">
    <property type="term" value="C:plasma membrane"/>
    <property type="evidence" value="ECO:0007669"/>
    <property type="project" value="UniProtKB-SubCell"/>
</dbReference>
<evidence type="ECO:0000313" key="9">
    <source>
        <dbReference type="Proteomes" id="UP000016638"/>
    </source>
</evidence>
<comment type="caution">
    <text evidence="8">The sequence shown here is derived from an EMBL/GenBank/DDBJ whole genome shotgun (WGS) entry which is preliminary data.</text>
</comment>
<evidence type="ECO:0000256" key="6">
    <source>
        <dbReference type="ARBA" id="ARBA00023136"/>
    </source>
</evidence>
<keyword evidence="9" id="KW-1185">Reference proteome</keyword>
<dbReference type="AlphaFoldDB" id="U2V4E4"/>
<dbReference type="Pfam" id="PF00375">
    <property type="entry name" value="SDF"/>
    <property type="match status" value="1"/>
</dbReference>
<feature type="transmembrane region" description="Helical" evidence="7">
    <location>
        <begin position="77"/>
        <end position="102"/>
    </location>
</feature>
<dbReference type="InterPro" id="IPR001991">
    <property type="entry name" value="Na-dicarboxylate_symporter"/>
</dbReference>
<sequence>MDILGRAKRNMSTVLIIIAMIAGVVFGLAFKDVGKDIKFIGGLFFQLIQMSIIPFVMGQIIEAVGSLTKGQLSRSGVTAIALFFISSVIASAFGIVVCYLFQPGANFGEIGGSSSSIVTVTTDVTEMITGFVPSNIFSSMSEGSIIQVIVFSLFFGFAISGYALRHGSSQVLSLVHEANDLLMSIIRTVMRAAPIGIFAYVASTASSLGVRALDSLFRYIVVFGLAIFAFMALWFVIISISCHVSIFKLLRKMFPMSIMAMATTSSAVTLPVEMHDAKEKLGLDEEIANLVLPLGMPLNSNGASMYISFTAIMIAQIYGIHFDFPYLTYITIVSMLLSLANAVVPGAGIVSLTMMAPQFGLPLESVAIFAGIDWVMGVFRTVLNVNSDVFCALLVAKQERKLNREKMNS</sequence>
<dbReference type="eggNOG" id="COG1301">
    <property type="taxonomic scope" value="Bacteria"/>
</dbReference>
<dbReference type="OrthoDB" id="9766690at2"/>
<evidence type="ECO:0000256" key="1">
    <source>
        <dbReference type="ARBA" id="ARBA00004651"/>
    </source>
</evidence>
<feature type="transmembrane region" description="Helical" evidence="7">
    <location>
        <begin position="327"/>
        <end position="354"/>
    </location>
</feature>
<feature type="transmembrane region" description="Helical" evidence="7">
    <location>
        <begin position="216"/>
        <end position="241"/>
    </location>
</feature>
<comment type="subcellular location">
    <subcellularLocation>
        <location evidence="1">Cell membrane</location>
        <topology evidence="1">Multi-pass membrane protein</topology>
    </subcellularLocation>
</comment>
<keyword evidence="6 7" id="KW-0472">Membrane</keyword>
<feature type="transmembrane region" description="Helical" evidence="7">
    <location>
        <begin position="42"/>
        <end position="65"/>
    </location>
</feature>
<dbReference type="SUPFAM" id="SSF118215">
    <property type="entry name" value="Proton glutamate symport protein"/>
    <property type="match status" value="1"/>
</dbReference>
<evidence type="ECO:0000313" key="8">
    <source>
        <dbReference type="EMBL" id="ERL10222.1"/>
    </source>
</evidence>
<dbReference type="InterPro" id="IPR036458">
    <property type="entry name" value="Na:dicarbo_symporter_sf"/>
</dbReference>
<dbReference type="PATRIC" id="fig|1125712.3.peg.400"/>
<keyword evidence="4 7" id="KW-0812">Transmembrane</keyword>